<dbReference type="Gene3D" id="1.20.1250.20">
    <property type="entry name" value="MFS general substrate transporter like domains"/>
    <property type="match status" value="1"/>
</dbReference>
<feature type="transmembrane region" description="Helical" evidence="6">
    <location>
        <begin position="398"/>
        <end position="416"/>
    </location>
</feature>
<dbReference type="PANTHER" id="PTHR43124">
    <property type="entry name" value="PURINE EFFLUX PUMP PBUE"/>
    <property type="match status" value="1"/>
</dbReference>
<keyword evidence="2" id="KW-1003">Cell membrane</keyword>
<dbReference type="PROSITE" id="PS50850">
    <property type="entry name" value="MFS"/>
    <property type="match status" value="1"/>
</dbReference>
<keyword evidence="9" id="KW-1185">Reference proteome</keyword>
<accession>A0ABQ4SHJ4</accession>
<evidence type="ECO:0000256" key="2">
    <source>
        <dbReference type="ARBA" id="ARBA00022475"/>
    </source>
</evidence>
<dbReference type="Proteomes" id="UP001055153">
    <property type="component" value="Unassembled WGS sequence"/>
</dbReference>
<feature type="transmembrane region" description="Helical" evidence="6">
    <location>
        <begin position="284"/>
        <end position="306"/>
    </location>
</feature>
<organism evidence="8 9">
    <name type="scientific">Methylobacterium isbiliense</name>
    <dbReference type="NCBI Taxonomy" id="315478"/>
    <lineage>
        <taxon>Bacteria</taxon>
        <taxon>Pseudomonadati</taxon>
        <taxon>Pseudomonadota</taxon>
        <taxon>Alphaproteobacteria</taxon>
        <taxon>Hyphomicrobiales</taxon>
        <taxon>Methylobacteriaceae</taxon>
        <taxon>Methylobacterium</taxon>
    </lineage>
</organism>
<feature type="transmembrane region" description="Helical" evidence="6">
    <location>
        <begin position="195"/>
        <end position="217"/>
    </location>
</feature>
<dbReference type="InterPro" id="IPR011701">
    <property type="entry name" value="MFS"/>
</dbReference>
<feature type="transmembrane region" description="Helical" evidence="6">
    <location>
        <begin position="167"/>
        <end position="189"/>
    </location>
</feature>
<feature type="transmembrane region" description="Helical" evidence="6">
    <location>
        <begin position="339"/>
        <end position="358"/>
    </location>
</feature>
<gene>
    <name evidence="8" type="primary">mdtG</name>
    <name evidence="8" type="ORF">GMJLKIPL_4645</name>
</gene>
<protein>
    <submittedName>
        <fullName evidence="8">Multidrug resistance protein MdtG</fullName>
    </submittedName>
</protein>
<dbReference type="InterPro" id="IPR050189">
    <property type="entry name" value="MFS_Efflux_Transporters"/>
</dbReference>
<evidence type="ECO:0000313" key="9">
    <source>
        <dbReference type="Proteomes" id="UP001055153"/>
    </source>
</evidence>
<evidence type="ECO:0000256" key="1">
    <source>
        <dbReference type="ARBA" id="ARBA00004651"/>
    </source>
</evidence>
<evidence type="ECO:0000313" key="8">
    <source>
        <dbReference type="EMBL" id="GJE02696.1"/>
    </source>
</evidence>
<feature type="transmembrane region" description="Helical" evidence="6">
    <location>
        <begin position="109"/>
        <end position="128"/>
    </location>
</feature>
<feature type="transmembrane region" description="Helical" evidence="6">
    <location>
        <begin position="134"/>
        <end position="155"/>
    </location>
</feature>
<reference evidence="8" key="1">
    <citation type="journal article" date="2021" name="Front. Microbiol.">
        <title>Comprehensive Comparative Genomics and Phenotyping of Methylobacterium Species.</title>
        <authorList>
            <person name="Alessa O."/>
            <person name="Ogura Y."/>
            <person name="Fujitani Y."/>
            <person name="Takami H."/>
            <person name="Hayashi T."/>
            <person name="Sahin N."/>
            <person name="Tani A."/>
        </authorList>
    </citation>
    <scope>NUCLEOTIDE SEQUENCE</scope>
    <source>
        <strain evidence="8">DSM 17168</strain>
    </source>
</reference>
<sequence>MRSGAYRGLRKRVNPRRHVECSRLRLARSGRSRVTASTSPTRLILVLAAGGFASTFAGRVAEPLVGVLARDFATSPATVALLSTAFALPYALIQPVLGPVGDALGKERVVATCLGILTLALLLCPVTSDIRVLFALRMLAGAAAGGVIPLALAMMGDRIPMDRRQVAIGRFLVAVILGQLAGSTVSGLIEAQIGWRGVFVLSAAIAAAGAAAVLAGFSGSLRGKGGRFAVGPALVRYRAILGNPRARVLFAAVFVEAIAVFGIFPHLAHLIEARGEGGPREAGLVLAGFAAGGLLYSLSVGLLLRFLGQTRMLMAGGAVSGGALMMVGLAGAWQLDALALVALGLGFYMLHNTYQVQVTEVAPEARASAVALHAFSFFCGQALGVAVLGLGLETLGQFGALALCAAAILILGLVTARRLAQPVRRVQLP</sequence>
<feature type="transmembrane region" description="Helical" evidence="6">
    <location>
        <begin position="246"/>
        <end position="264"/>
    </location>
</feature>
<feature type="transmembrane region" description="Helical" evidence="6">
    <location>
        <begin position="313"/>
        <end position="333"/>
    </location>
</feature>
<proteinExistence type="predicted"/>
<keyword evidence="5 6" id="KW-0472">Membrane</keyword>
<reference evidence="8" key="2">
    <citation type="submission" date="2021-08" db="EMBL/GenBank/DDBJ databases">
        <authorList>
            <person name="Tani A."/>
            <person name="Ola A."/>
            <person name="Ogura Y."/>
            <person name="Katsura K."/>
            <person name="Hayashi T."/>
        </authorList>
    </citation>
    <scope>NUCLEOTIDE SEQUENCE</scope>
    <source>
        <strain evidence="8">DSM 17168</strain>
    </source>
</reference>
<dbReference type="SUPFAM" id="SSF103473">
    <property type="entry name" value="MFS general substrate transporter"/>
    <property type="match status" value="1"/>
</dbReference>
<keyword evidence="4 6" id="KW-1133">Transmembrane helix</keyword>
<dbReference type="EMBL" id="BPQQ01000058">
    <property type="protein sequence ID" value="GJE02696.1"/>
    <property type="molecule type" value="Genomic_DNA"/>
</dbReference>
<feature type="transmembrane region" description="Helical" evidence="6">
    <location>
        <begin position="77"/>
        <end position="97"/>
    </location>
</feature>
<evidence type="ECO:0000256" key="4">
    <source>
        <dbReference type="ARBA" id="ARBA00022989"/>
    </source>
</evidence>
<evidence type="ECO:0000256" key="5">
    <source>
        <dbReference type="ARBA" id="ARBA00023136"/>
    </source>
</evidence>
<comment type="caution">
    <text evidence="8">The sequence shown here is derived from an EMBL/GenBank/DDBJ whole genome shotgun (WGS) entry which is preliminary data.</text>
</comment>
<evidence type="ECO:0000256" key="3">
    <source>
        <dbReference type="ARBA" id="ARBA00022692"/>
    </source>
</evidence>
<dbReference type="Pfam" id="PF07690">
    <property type="entry name" value="MFS_1"/>
    <property type="match status" value="1"/>
</dbReference>
<dbReference type="CDD" id="cd17324">
    <property type="entry name" value="MFS_NepI_like"/>
    <property type="match status" value="1"/>
</dbReference>
<name>A0ABQ4SHJ4_9HYPH</name>
<evidence type="ECO:0000256" key="6">
    <source>
        <dbReference type="SAM" id="Phobius"/>
    </source>
</evidence>
<keyword evidence="3 6" id="KW-0812">Transmembrane</keyword>
<dbReference type="PANTHER" id="PTHR43124:SF3">
    <property type="entry name" value="CHLORAMPHENICOL EFFLUX PUMP RV0191"/>
    <property type="match status" value="1"/>
</dbReference>
<feature type="transmembrane region" description="Helical" evidence="6">
    <location>
        <begin position="370"/>
        <end position="392"/>
    </location>
</feature>
<comment type="subcellular location">
    <subcellularLocation>
        <location evidence="1">Cell membrane</location>
        <topology evidence="1">Multi-pass membrane protein</topology>
    </subcellularLocation>
</comment>
<dbReference type="InterPro" id="IPR020846">
    <property type="entry name" value="MFS_dom"/>
</dbReference>
<evidence type="ECO:0000259" key="7">
    <source>
        <dbReference type="PROSITE" id="PS50850"/>
    </source>
</evidence>
<feature type="domain" description="Major facilitator superfamily (MFS) profile" evidence="7">
    <location>
        <begin position="43"/>
        <end position="424"/>
    </location>
</feature>
<dbReference type="InterPro" id="IPR036259">
    <property type="entry name" value="MFS_trans_sf"/>
</dbReference>